<sequence length="43" mass="4939">MSVWRDGRRISPESGRTIDRGAGNRRWRKESIVQAGVGVAQRW</sequence>
<feature type="region of interest" description="Disordered" evidence="1">
    <location>
        <begin position="1"/>
        <end position="24"/>
    </location>
</feature>
<dbReference type="EMBL" id="CP099425">
    <property type="protein sequence ID" value="USW55872.1"/>
    <property type="molecule type" value="Genomic_DNA"/>
</dbReference>
<dbReference type="Proteomes" id="UP001056384">
    <property type="component" value="Chromosome 8"/>
</dbReference>
<proteinExistence type="predicted"/>
<reference evidence="2" key="1">
    <citation type="submission" date="2022-06" db="EMBL/GenBank/DDBJ databases">
        <title>Complete genome sequences of two strains of the flax pathogen Septoria linicola.</title>
        <authorList>
            <person name="Lapalu N."/>
            <person name="Simon A."/>
            <person name="Demenou B."/>
            <person name="Paumier D."/>
            <person name="Guillot M.-P."/>
            <person name="Gout L."/>
            <person name="Valade R."/>
        </authorList>
    </citation>
    <scope>NUCLEOTIDE SEQUENCE</scope>
    <source>
        <strain evidence="2">SE15195</strain>
    </source>
</reference>
<protein>
    <submittedName>
        <fullName evidence="2">Uncharacterized protein</fullName>
    </submittedName>
</protein>
<gene>
    <name evidence="2" type="ORF">Slin15195_G091910</name>
</gene>
<organism evidence="2 3">
    <name type="scientific">Septoria linicola</name>
    <dbReference type="NCBI Taxonomy" id="215465"/>
    <lineage>
        <taxon>Eukaryota</taxon>
        <taxon>Fungi</taxon>
        <taxon>Dikarya</taxon>
        <taxon>Ascomycota</taxon>
        <taxon>Pezizomycotina</taxon>
        <taxon>Dothideomycetes</taxon>
        <taxon>Dothideomycetidae</taxon>
        <taxon>Mycosphaerellales</taxon>
        <taxon>Mycosphaerellaceae</taxon>
        <taxon>Septoria</taxon>
    </lineage>
</organism>
<evidence type="ECO:0000313" key="3">
    <source>
        <dbReference type="Proteomes" id="UP001056384"/>
    </source>
</evidence>
<name>A0A9Q9B1T5_9PEZI</name>
<evidence type="ECO:0000256" key="1">
    <source>
        <dbReference type="SAM" id="MobiDB-lite"/>
    </source>
</evidence>
<evidence type="ECO:0000313" key="2">
    <source>
        <dbReference type="EMBL" id="USW55872.1"/>
    </source>
</evidence>
<feature type="compositionally biased region" description="Basic and acidic residues" evidence="1">
    <location>
        <begin position="1"/>
        <end position="19"/>
    </location>
</feature>
<accession>A0A9Q9B1T5</accession>
<keyword evidence="3" id="KW-1185">Reference proteome</keyword>
<dbReference type="AlphaFoldDB" id="A0A9Q9B1T5"/>